<organism evidence="2">
    <name type="scientific">Siphoviridae sp. ctaDn21</name>
    <dbReference type="NCBI Taxonomy" id="2825563"/>
    <lineage>
        <taxon>Viruses</taxon>
        <taxon>Duplodnaviria</taxon>
        <taxon>Heunggongvirae</taxon>
        <taxon>Uroviricota</taxon>
        <taxon>Caudoviricetes</taxon>
    </lineage>
</organism>
<dbReference type="EMBL" id="BK016144">
    <property type="protein sequence ID" value="DAF98252.1"/>
    <property type="molecule type" value="Genomic_DNA"/>
</dbReference>
<evidence type="ECO:0000313" key="2">
    <source>
        <dbReference type="EMBL" id="DAF98252.1"/>
    </source>
</evidence>
<protein>
    <submittedName>
        <fullName evidence="2">Uncharacterized protein</fullName>
    </submittedName>
</protein>
<dbReference type="InterPro" id="IPR042229">
    <property type="entry name" value="Listeria/Bacterioides_rpt_sf"/>
</dbReference>
<dbReference type="Pfam" id="PF09479">
    <property type="entry name" value="Flg_new"/>
    <property type="match status" value="1"/>
</dbReference>
<accession>A0A8S5UUY8</accession>
<sequence length="260" mass="28397">MSKDILYGIKFVEIEELDPLTQLPKVGGAKFTVDTAETAELEAVTSEGTEDVKRNDTRILAIVRTPDLLYGYDLTFKDNTFDPEIMALIEGGTVREQDGAIVGYDTAMLAQGASNMKPFRMNIYVPNYVGDSIVNYVKITLNNCTGSAPGLNIGKEFYAPEFKIKAREATKAGLPVKSMDYVAALPAIVRTVRYDLAGGNGTANPAKVEVGKKVTPKPADPTRTDGKTFKGWKIQGESTMWNHDTSVMPDRDITLVAQYA</sequence>
<reference evidence="2" key="1">
    <citation type="journal article" date="2021" name="Proc. Natl. Acad. Sci. U.S.A.">
        <title>A Catalog of Tens of Thousands of Viruses from Human Metagenomes Reveals Hidden Associations with Chronic Diseases.</title>
        <authorList>
            <person name="Tisza M.J."/>
            <person name="Buck C.B."/>
        </authorList>
    </citation>
    <scope>NUCLEOTIDE SEQUENCE</scope>
    <source>
        <strain evidence="2">CtaDn21</strain>
    </source>
</reference>
<name>A0A8S5UUY8_9CAUD</name>
<evidence type="ECO:0000256" key="1">
    <source>
        <dbReference type="ARBA" id="ARBA00004196"/>
    </source>
</evidence>
<proteinExistence type="predicted"/>
<dbReference type="Gene3D" id="2.60.40.4270">
    <property type="entry name" value="Listeria-Bacteroides repeat domain"/>
    <property type="match status" value="1"/>
</dbReference>
<dbReference type="InterPro" id="IPR013378">
    <property type="entry name" value="InlB-like_B-rpt"/>
</dbReference>
<comment type="subcellular location">
    <subcellularLocation>
        <location evidence="1">Cell envelope</location>
    </subcellularLocation>
</comment>